<name>F2N9F0_CORGP</name>
<dbReference type="eggNOG" id="COG0594">
    <property type="taxonomic scope" value="Bacteria"/>
</dbReference>
<dbReference type="AlphaFoldDB" id="F2N9F0"/>
<evidence type="ECO:0000256" key="5">
    <source>
        <dbReference type="ARBA" id="ARBA00022801"/>
    </source>
</evidence>
<organism evidence="8 9">
    <name type="scientific">Coriobacterium glomerans (strain ATCC 49209 / DSM 20642 / JCM 10262 / PW2)</name>
    <dbReference type="NCBI Taxonomy" id="700015"/>
    <lineage>
        <taxon>Bacteria</taxon>
        <taxon>Bacillati</taxon>
        <taxon>Actinomycetota</taxon>
        <taxon>Coriobacteriia</taxon>
        <taxon>Coriobacteriales</taxon>
        <taxon>Coriobacteriaceae</taxon>
        <taxon>Coriobacterium</taxon>
    </lineage>
</organism>
<dbReference type="EMBL" id="CP002628">
    <property type="protein sequence ID" value="AEB07898.1"/>
    <property type="molecule type" value="Genomic_DNA"/>
</dbReference>
<dbReference type="GO" id="GO:0004526">
    <property type="term" value="F:ribonuclease P activity"/>
    <property type="evidence" value="ECO:0007669"/>
    <property type="project" value="UniProtKB-UniRule"/>
</dbReference>
<dbReference type="Gene3D" id="3.30.230.10">
    <property type="match status" value="1"/>
</dbReference>
<protein>
    <recommendedName>
        <fullName evidence="7">Ribonuclease P protein component</fullName>
        <ecNumber evidence="7">3.1.26.5</ecNumber>
    </recommendedName>
</protein>
<keyword evidence="5" id="KW-0378">Hydrolase</keyword>
<dbReference type="InterPro" id="IPR020539">
    <property type="entry name" value="RNase_P_CS"/>
</dbReference>
<evidence type="ECO:0000256" key="3">
    <source>
        <dbReference type="ARBA" id="ARBA00022722"/>
    </source>
</evidence>
<keyword evidence="2" id="KW-0819">tRNA processing</keyword>
<dbReference type="KEGG" id="cgo:Corgl_1803"/>
<dbReference type="Proteomes" id="UP000006851">
    <property type="component" value="Chromosome"/>
</dbReference>
<dbReference type="InterPro" id="IPR000100">
    <property type="entry name" value="RNase_P"/>
</dbReference>
<proteinExistence type="predicted"/>
<dbReference type="STRING" id="700015.Corgl_1803"/>
<dbReference type="InterPro" id="IPR014721">
    <property type="entry name" value="Ribsml_uS5_D2-typ_fold_subgr"/>
</dbReference>
<evidence type="ECO:0000256" key="6">
    <source>
        <dbReference type="ARBA" id="ARBA00022884"/>
    </source>
</evidence>
<evidence type="ECO:0000256" key="4">
    <source>
        <dbReference type="ARBA" id="ARBA00022759"/>
    </source>
</evidence>
<dbReference type="OrthoDB" id="196964at2"/>
<dbReference type="Pfam" id="PF00825">
    <property type="entry name" value="Ribonuclease_P"/>
    <property type="match status" value="1"/>
</dbReference>
<comment type="function">
    <text evidence="1">RNaseP catalyzes the removal of the 5'-leader sequence from pre-tRNA to produce the mature 5'-terminus. It can also cleave other RNA substrates such as 4.5S RNA. The protein component plays an auxiliary but essential role in vivo by binding to the 5'-leader sequence and broadening the substrate specificity of the ribozyme.</text>
</comment>
<keyword evidence="9" id="KW-1185">Reference proteome</keyword>
<dbReference type="PANTHER" id="PTHR33992">
    <property type="entry name" value="RIBONUCLEASE P PROTEIN COMPONENT"/>
    <property type="match status" value="1"/>
</dbReference>
<accession>F2N9F0</accession>
<keyword evidence="3" id="KW-0540">Nuclease</keyword>
<evidence type="ECO:0000256" key="7">
    <source>
        <dbReference type="NCBIfam" id="TIGR00188"/>
    </source>
</evidence>
<dbReference type="GO" id="GO:0030677">
    <property type="term" value="C:ribonuclease P complex"/>
    <property type="evidence" value="ECO:0007669"/>
    <property type="project" value="TreeGrafter"/>
</dbReference>
<dbReference type="PROSITE" id="PS00648">
    <property type="entry name" value="RIBONUCLEASE_P"/>
    <property type="match status" value="1"/>
</dbReference>
<dbReference type="EC" id="3.1.26.5" evidence="7"/>
<evidence type="ECO:0000313" key="8">
    <source>
        <dbReference type="EMBL" id="AEB07898.1"/>
    </source>
</evidence>
<dbReference type="SUPFAM" id="SSF54211">
    <property type="entry name" value="Ribosomal protein S5 domain 2-like"/>
    <property type="match status" value="1"/>
</dbReference>
<dbReference type="HOGENOM" id="CLU_117179_9_5_11"/>
<sequence>MRTIASHSDFERVFSRGYRLNHPLMRMVICRLDDEGAPGRVAFAAAKRLGCAPRRNRAKRVMRACARNLGFPVQGFDVILFATRATGSASQADLTSALTSLCGRAGMHAH</sequence>
<evidence type="ECO:0000313" key="9">
    <source>
        <dbReference type="Proteomes" id="UP000006851"/>
    </source>
</evidence>
<dbReference type="RefSeq" id="WP_013709640.1">
    <property type="nucleotide sequence ID" value="NC_015389.1"/>
</dbReference>
<dbReference type="InterPro" id="IPR020568">
    <property type="entry name" value="Ribosomal_Su5_D2-typ_SF"/>
</dbReference>
<evidence type="ECO:0000256" key="1">
    <source>
        <dbReference type="ARBA" id="ARBA00002663"/>
    </source>
</evidence>
<dbReference type="GO" id="GO:0042781">
    <property type="term" value="F:3'-tRNA processing endoribonuclease activity"/>
    <property type="evidence" value="ECO:0007669"/>
    <property type="project" value="TreeGrafter"/>
</dbReference>
<dbReference type="NCBIfam" id="TIGR00188">
    <property type="entry name" value="rnpA"/>
    <property type="match status" value="1"/>
</dbReference>
<gene>
    <name evidence="8" type="ordered locus">Corgl_1803</name>
</gene>
<evidence type="ECO:0000256" key="2">
    <source>
        <dbReference type="ARBA" id="ARBA00022694"/>
    </source>
</evidence>
<reference evidence="9" key="1">
    <citation type="journal article" date="2013" name="Stand. Genomic Sci.">
        <title>Complete genome sequence of Coriobacterium glomerans type strain (PW2(T)) from the midgut of Pyrrhocoris apterus L. (red soldier bug).</title>
        <authorList>
            <person name="Stackebrandt E."/>
            <person name="Zeytun A."/>
            <person name="Lapidus A."/>
            <person name="Nolan M."/>
            <person name="Lucas S."/>
            <person name="Hammon N."/>
            <person name="Deshpande S."/>
            <person name="Cheng J.F."/>
            <person name="Tapia R."/>
            <person name="Goodwin L.A."/>
            <person name="Pitluck S."/>
            <person name="Liolios K."/>
            <person name="Pagani I."/>
            <person name="Ivanova N."/>
            <person name="Mavromatis K."/>
            <person name="Mikhailova N."/>
            <person name="Huntemann M."/>
            <person name="Pati A."/>
            <person name="Chen A."/>
            <person name="Palaniappan K."/>
            <person name="Chang Y.J."/>
            <person name="Land M."/>
            <person name="Hauser L."/>
            <person name="Rohde M."/>
            <person name="Pukall R."/>
            <person name="Goker M."/>
            <person name="Detter J.C."/>
            <person name="Woyke T."/>
            <person name="Bristow J."/>
            <person name="Eisen J.A."/>
            <person name="Markowitz V."/>
            <person name="Hugenholtz P."/>
            <person name="Kyrpides N.C."/>
            <person name="Klenk H.P."/>
        </authorList>
    </citation>
    <scope>NUCLEOTIDE SEQUENCE</scope>
    <source>
        <strain evidence="9">ATCC 49209 / DSM 20642 / JCM 10262 / PW2</strain>
    </source>
</reference>
<dbReference type="GO" id="GO:0000049">
    <property type="term" value="F:tRNA binding"/>
    <property type="evidence" value="ECO:0007669"/>
    <property type="project" value="InterPro"/>
</dbReference>
<dbReference type="PANTHER" id="PTHR33992:SF1">
    <property type="entry name" value="RIBONUCLEASE P PROTEIN COMPONENT"/>
    <property type="match status" value="1"/>
</dbReference>
<keyword evidence="6" id="KW-0694">RNA-binding</keyword>
<keyword evidence="4" id="KW-0255">Endonuclease</keyword>